<reference evidence="3 5" key="2">
    <citation type="submission" date="2018-06" db="EMBL/GenBank/DDBJ databases">
        <authorList>
            <consortium name="Pathogen Informatics"/>
            <person name="Doyle S."/>
        </authorList>
    </citation>
    <scope>NUCLEOTIDE SEQUENCE [LARGE SCALE GENOMIC DNA]</scope>
    <source>
        <strain evidence="3 5">NCTC12376</strain>
    </source>
</reference>
<dbReference type="EMBL" id="LNYR01000021">
    <property type="protein sequence ID" value="KTD49264.1"/>
    <property type="molecule type" value="Genomic_DNA"/>
</dbReference>
<evidence type="ECO:0000313" key="5">
    <source>
        <dbReference type="Proteomes" id="UP000254230"/>
    </source>
</evidence>
<evidence type="ECO:0000256" key="1">
    <source>
        <dbReference type="SAM" id="Phobius"/>
    </source>
</evidence>
<evidence type="ECO:0000313" key="4">
    <source>
        <dbReference type="Proteomes" id="UP000054639"/>
    </source>
</evidence>
<dbReference type="STRING" id="45072.Lqua_1716"/>
<keyword evidence="1" id="KW-0472">Membrane</keyword>
<name>A0A378L5I3_9GAMM</name>
<dbReference type="RefSeq" id="WP_058473882.1">
    <property type="nucleotide sequence ID" value="NZ_CAAAIL010000002.1"/>
</dbReference>
<dbReference type="EMBL" id="UGOW01000001">
    <property type="protein sequence ID" value="STY19360.1"/>
    <property type="molecule type" value="Genomic_DNA"/>
</dbReference>
<gene>
    <name evidence="2" type="ORF">Lqua_1716</name>
    <name evidence="3" type="ORF">NCTC12376_03199</name>
</gene>
<reference evidence="2 4" key="1">
    <citation type="submission" date="2015-11" db="EMBL/GenBank/DDBJ databases">
        <title>Genomic analysis of 38 Legionella species identifies large and diverse effector repertoires.</title>
        <authorList>
            <person name="Burstein D."/>
            <person name="Amaro F."/>
            <person name="Zusman T."/>
            <person name="Lifshitz Z."/>
            <person name="Cohen O."/>
            <person name="Gilbert J.A."/>
            <person name="Pupko T."/>
            <person name="Shuman H.A."/>
            <person name="Segal G."/>
        </authorList>
    </citation>
    <scope>NUCLEOTIDE SEQUENCE [LARGE SCALE GENOMIC DNA]</scope>
    <source>
        <strain evidence="2 4">ATCC 49507</strain>
    </source>
</reference>
<evidence type="ECO:0008006" key="6">
    <source>
        <dbReference type="Google" id="ProtNLM"/>
    </source>
</evidence>
<accession>A0A378L5I3</accession>
<dbReference type="OrthoDB" id="283083at2"/>
<dbReference type="Proteomes" id="UP000254230">
    <property type="component" value="Unassembled WGS sequence"/>
</dbReference>
<dbReference type="AlphaFoldDB" id="A0A378L5I3"/>
<keyword evidence="1" id="KW-1133">Transmembrane helix</keyword>
<keyword evidence="1" id="KW-0812">Transmembrane</keyword>
<feature type="transmembrane region" description="Helical" evidence="1">
    <location>
        <begin position="27"/>
        <end position="47"/>
    </location>
</feature>
<dbReference type="Pfam" id="PF14316">
    <property type="entry name" value="DUF4381"/>
    <property type="match status" value="1"/>
</dbReference>
<keyword evidence="4" id="KW-1185">Reference proteome</keyword>
<evidence type="ECO:0000313" key="2">
    <source>
        <dbReference type="EMBL" id="KTD49264.1"/>
    </source>
</evidence>
<proteinExistence type="predicted"/>
<sequence length="162" mass="18729">MAKTDPLAQLKDIHLPEPISWWPLAPGWYVVMTVLFLLIIGLCYWVYKRHINGLAKQKALNLLSIYKENYMKDRNVQIASARVSELLRRVALVYFPRTEVASIHGDDWVEFLNKTSKNIDFKPVKAMLLDSPFKTGETVNLNPLFTRAEQWIRQRGAPCLNS</sequence>
<evidence type="ECO:0000313" key="3">
    <source>
        <dbReference type="EMBL" id="STY19360.1"/>
    </source>
</evidence>
<dbReference type="InterPro" id="IPR025489">
    <property type="entry name" value="DUF4381"/>
</dbReference>
<protein>
    <recommendedName>
        <fullName evidence="6">Transmembrane protein</fullName>
    </recommendedName>
</protein>
<organism evidence="3 5">
    <name type="scientific">Legionella quateirensis</name>
    <dbReference type="NCBI Taxonomy" id="45072"/>
    <lineage>
        <taxon>Bacteria</taxon>
        <taxon>Pseudomonadati</taxon>
        <taxon>Pseudomonadota</taxon>
        <taxon>Gammaproteobacteria</taxon>
        <taxon>Legionellales</taxon>
        <taxon>Legionellaceae</taxon>
        <taxon>Legionella</taxon>
    </lineage>
</organism>
<dbReference type="Proteomes" id="UP000054639">
    <property type="component" value="Unassembled WGS sequence"/>
</dbReference>